<feature type="compositionally biased region" description="Low complexity" evidence="1">
    <location>
        <begin position="115"/>
        <end position="132"/>
    </location>
</feature>
<organism evidence="2 3">
    <name type="scientific">Botryosphaeria dothidea</name>
    <dbReference type="NCBI Taxonomy" id="55169"/>
    <lineage>
        <taxon>Eukaryota</taxon>
        <taxon>Fungi</taxon>
        <taxon>Dikarya</taxon>
        <taxon>Ascomycota</taxon>
        <taxon>Pezizomycotina</taxon>
        <taxon>Dothideomycetes</taxon>
        <taxon>Dothideomycetes incertae sedis</taxon>
        <taxon>Botryosphaeriales</taxon>
        <taxon>Botryosphaeriaceae</taxon>
        <taxon>Botryosphaeria</taxon>
    </lineage>
</organism>
<proteinExistence type="predicted"/>
<dbReference type="Proteomes" id="UP000572817">
    <property type="component" value="Unassembled WGS sequence"/>
</dbReference>
<evidence type="ECO:0000313" key="3">
    <source>
        <dbReference type="Proteomes" id="UP000572817"/>
    </source>
</evidence>
<feature type="region of interest" description="Disordered" evidence="1">
    <location>
        <begin position="103"/>
        <end position="132"/>
    </location>
</feature>
<feature type="compositionally biased region" description="Low complexity" evidence="1">
    <location>
        <begin position="62"/>
        <end position="81"/>
    </location>
</feature>
<dbReference type="AlphaFoldDB" id="A0A8H4N6S0"/>
<feature type="region of interest" description="Disordered" evidence="1">
    <location>
        <begin position="53"/>
        <end position="87"/>
    </location>
</feature>
<accession>A0A8H4N6S0</accession>
<comment type="caution">
    <text evidence="2">The sequence shown here is derived from an EMBL/GenBank/DDBJ whole genome shotgun (WGS) entry which is preliminary data.</text>
</comment>
<gene>
    <name evidence="2" type="ORF">GTA08_BOTSDO01246</name>
</gene>
<sequence length="235" mass="25382">MARRAENVPSSPPHKTGLRQLQSQESEGMEIETLRAERTRLVNAVKVLHQQLASRAPDLLYTTNSSDPTTTTIPSSASSPSLLKPDPEKMSVNEIVGLIELRTQQQKKPQGGHGTTAESSSSSSPESSLSCTSELDAVSSSYVGGGLVLLTPSNASEEKTRAAGPQQQQQHVDFGFDLSAIDHLNWTWPEELGGGEGTSEGLWSGLRDLAGDSRELDGIDQVSMEWVGEWQSPWQ</sequence>
<protein>
    <submittedName>
        <fullName evidence="2">Uncharacterized protein</fullName>
    </submittedName>
</protein>
<name>A0A8H4N6S0_9PEZI</name>
<evidence type="ECO:0000256" key="1">
    <source>
        <dbReference type="SAM" id="MobiDB-lite"/>
    </source>
</evidence>
<dbReference type="EMBL" id="WWBZ02000001">
    <property type="protein sequence ID" value="KAF4313329.1"/>
    <property type="molecule type" value="Genomic_DNA"/>
</dbReference>
<evidence type="ECO:0000313" key="2">
    <source>
        <dbReference type="EMBL" id="KAF4313329.1"/>
    </source>
</evidence>
<keyword evidence="3" id="KW-1185">Reference proteome</keyword>
<reference evidence="2" key="1">
    <citation type="submission" date="2020-04" db="EMBL/GenBank/DDBJ databases">
        <title>Genome Assembly and Annotation of Botryosphaeria dothidea sdau 11-99, a Latent Pathogen of Apple Fruit Ring Rot in China.</title>
        <authorList>
            <person name="Yu C."/>
            <person name="Diao Y."/>
            <person name="Lu Q."/>
            <person name="Zhao J."/>
            <person name="Cui S."/>
            <person name="Peng C."/>
            <person name="He B."/>
            <person name="Liu H."/>
        </authorList>
    </citation>
    <scope>NUCLEOTIDE SEQUENCE [LARGE SCALE GENOMIC DNA]</scope>
    <source>
        <strain evidence="2">Sdau11-99</strain>
    </source>
</reference>
<feature type="region of interest" description="Disordered" evidence="1">
    <location>
        <begin position="1"/>
        <end position="32"/>
    </location>
</feature>